<evidence type="ECO:0000313" key="1">
    <source>
        <dbReference type="EMBL" id="KAJ7325796.1"/>
    </source>
</evidence>
<gene>
    <name evidence="1" type="ORF">DFH08DRAFT_710910</name>
</gene>
<proteinExistence type="predicted"/>
<name>A0AAD6ZJ87_9AGAR</name>
<keyword evidence="2" id="KW-1185">Reference proteome</keyword>
<dbReference type="AlphaFoldDB" id="A0AAD6ZJ87"/>
<reference evidence="1" key="1">
    <citation type="submission" date="2023-03" db="EMBL/GenBank/DDBJ databases">
        <title>Massive genome expansion in bonnet fungi (Mycena s.s.) driven by repeated elements and novel gene families across ecological guilds.</title>
        <authorList>
            <consortium name="Lawrence Berkeley National Laboratory"/>
            <person name="Harder C.B."/>
            <person name="Miyauchi S."/>
            <person name="Viragh M."/>
            <person name="Kuo A."/>
            <person name="Thoen E."/>
            <person name="Andreopoulos B."/>
            <person name="Lu D."/>
            <person name="Skrede I."/>
            <person name="Drula E."/>
            <person name="Henrissat B."/>
            <person name="Morin E."/>
            <person name="Kohler A."/>
            <person name="Barry K."/>
            <person name="LaButti K."/>
            <person name="Morin E."/>
            <person name="Salamov A."/>
            <person name="Lipzen A."/>
            <person name="Mereny Z."/>
            <person name="Hegedus B."/>
            <person name="Baldrian P."/>
            <person name="Stursova M."/>
            <person name="Weitz H."/>
            <person name="Taylor A."/>
            <person name="Grigoriev I.V."/>
            <person name="Nagy L.G."/>
            <person name="Martin F."/>
            <person name="Kauserud H."/>
        </authorList>
    </citation>
    <scope>NUCLEOTIDE SEQUENCE</scope>
    <source>
        <strain evidence="1">CBHHK002</strain>
    </source>
</reference>
<accession>A0AAD6ZJ87</accession>
<organism evidence="1 2">
    <name type="scientific">Mycena albidolilacea</name>
    <dbReference type="NCBI Taxonomy" id="1033008"/>
    <lineage>
        <taxon>Eukaryota</taxon>
        <taxon>Fungi</taxon>
        <taxon>Dikarya</taxon>
        <taxon>Basidiomycota</taxon>
        <taxon>Agaricomycotina</taxon>
        <taxon>Agaricomycetes</taxon>
        <taxon>Agaricomycetidae</taxon>
        <taxon>Agaricales</taxon>
        <taxon>Marasmiineae</taxon>
        <taxon>Mycenaceae</taxon>
        <taxon>Mycena</taxon>
    </lineage>
</organism>
<comment type="caution">
    <text evidence="1">The sequence shown here is derived from an EMBL/GenBank/DDBJ whole genome shotgun (WGS) entry which is preliminary data.</text>
</comment>
<dbReference type="Proteomes" id="UP001218218">
    <property type="component" value="Unassembled WGS sequence"/>
</dbReference>
<sequence>MGVALKKARTFIPFAESEALLYTTPEQHHHISPSHNTPLHLTSWLTKNKDDPAINDFLPKLQENLLSRLEHPEWSGDGNEFTTGQRLQLRLRNDRMYVHKLLRLNCTTYDVRLGQDCVNPRTHSDVMYLAPESDESHPFMYAQIIGIFHADVVNTAPGSNPKPQPMEFLWVRRYQLDIKGLLRHINWRAGFKRKRLHRVKFLPESDPNAFGFLNPDEVIRASHLIPAFAHGRTEELLAGDSIGRLPRDGLSEDEDWNYYYVNL</sequence>
<dbReference type="EMBL" id="JARIHO010000043">
    <property type="protein sequence ID" value="KAJ7325796.1"/>
    <property type="molecule type" value="Genomic_DNA"/>
</dbReference>
<protein>
    <submittedName>
        <fullName evidence="1">Uncharacterized protein</fullName>
    </submittedName>
</protein>
<evidence type="ECO:0000313" key="2">
    <source>
        <dbReference type="Proteomes" id="UP001218218"/>
    </source>
</evidence>